<dbReference type="EMBL" id="KI925986">
    <property type="protein sequence ID" value="ETW45678.1"/>
    <property type="molecule type" value="Genomic_DNA"/>
</dbReference>
<feature type="compositionally biased region" description="Basic and acidic residues" evidence="1">
    <location>
        <begin position="734"/>
        <end position="748"/>
    </location>
</feature>
<feature type="compositionally biased region" description="Basic and acidic residues" evidence="1">
    <location>
        <begin position="783"/>
        <end position="796"/>
    </location>
</feature>
<feature type="domain" description="Duffy-binding-like" evidence="6">
    <location>
        <begin position="311"/>
        <end position="456"/>
    </location>
</feature>
<feature type="domain" description="Plasmodium falciparum erythrocyte membrane protein-1 N-terminal segment" evidence="5">
    <location>
        <begin position="14"/>
        <end position="50"/>
    </location>
</feature>
<dbReference type="InterPro" id="IPR008602">
    <property type="entry name" value="Duffy-antigen-binding"/>
</dbReference>
<dbReference type="Gene3D" id="1.20.58.1930">
    <property type="match status" value="1"/>
</dbReference>
<feature type="compositionally biased region" description="Pro residues" evidence="1">
    <location>
        <begin position="1796"/>
        <end position="1809"/>
    </location>
</feature>
<dbReference type="InterPro" id="IPR004258">
    <property type="entry name" value="DBL"/>
</dbReference>
<feature type="region of interest" description="Disordered" evidence="1">
    <location>
        <begin position="734"/>
        <end position="799"/>
    </location>
</feature>
<dbReference type="Gene3D" id="1.20.58.830">
    <property type="match status" value="4"/>
</dbReference>
<evidence type="ECO:0000256" key="1">
    <source>
        <dbReference type="SAM" id="MobiDB-lite"/>
    </source>
</evidence>
<feature type="domain" description="Duffy-antigen binding" evidence="4">
    <location>
        <begin position="117"/>
        <end position="307"/>
    </location>
</feature>
<evidence type="ECO:0000256" key="2">
    <source>
        <dbReference type="SAM" id="Phobius"/>
    </source>
</evidence>
<keyword evidence="2" id="KW-1133">Transmembrane helix</keyword>
<feature type="domain" description="Duffy-binding-like" evidence="3">
    <location>
        <begin position="591"/>
        <end position="736"/>
    </location>
</feature>
<feature type="domain" description="Duffy-antigen binding" evidence="4">
    <location>
        <begin position="1186"/>
        <end position="1323"/>
    </location>
</feature>
<sequence length="1870" mass="218832">MAPPGGITGTEDLSAKHLLDSIGEEVYNRFHTAALDRSGSDLQGRLSEARFENEPKDKQTENDPCKLLHQYHTNVTVGYDKENPCKNRSDVRFSDTQGAECDNNKIRGSDKKNNSVGACAPFRRLHLCDQHLEHIKHDRITRHSLLADVCLAAKFEGETLTTQHGQHQQTNPGFHTNICTVLARSFADIGDIIRGRDLFYGNPQEKEQRKQLEKNLKTIFEKIHEDVTKKGAKDHYKGDTPDYYQLREDWWALNRKDVWTAITCGHPGGTYFRQTACSRYYPTGDKCRCAANLYPPTYFDYVPQYLRWFEEWAEDFCRKKKKYVDIVKTNCRDYSRNLYCSGNGLDCKETIRVIGHHVIGSECSKCSVWCRRYKKWIDNQKEEFLKQKKKCENEISGNGRQRQRRSTTSNYKGYEKKFYDIFKTKGGVDKFLQLLNEERECKEFSNDLGKIDFKNVHGGTSGDGGAASDSNNSNKTFSHSQYCEECPGCGVELIGNEWTEKSGGTCTREKRYNIPEDTQYNVIPFLSFGDEHKEIIKKIEQFCGKSNSDSSELTEKWKCYYGNQNVEICTLENRNKSEEEPKEIQKTFPDFFYFWIRHLLNDSIEWRDKINNCIEKAKEGKCNSGCNKDCDCFKEWIDKKEKEWDKIKDHFKTQKGFELFKYDYDLVLKHVLNIDELFKDITEAYGNSQEIQGIKDTLAKKRTQNADDATEQKNTIDLLFEYDSEEAQKCKKTQEECEEKKKQQEVTRLRSAVNPDDSPQQPAPNHDNDSDEEIEEEEEEEKKEETETEEPKKDEICENGSVNCNKHEAYSTSKCKTKTNLIGLEAYYRWGGRDYPNIYVSPRVQQLCLEPLQLLAKSNAGATDESKLIEAFKKCAYNEGKGLYEYYNNNKSTIGKNDSPLSDEEVKTYTLEAMKRSYADYGNIMKGDFIWDYEDKEKIDLKIIDFATNHNKSTRTSSVSTSDDVKRRKLWESIRAHVWKAMICGYENVGGSFDNEDLKCKLPDTENTDQFFRWFVEWVENFCIRREQELKRLKGKCEKGICNGTDETKKKECKMLCESYKQFLSNSKTQYENQKKEYEIIKSSFNEYKKKDAFTFLKDKCNLKCLCFEDKSGTYFDDLLKNLPDDVKDECDCKTSKVPDDKVNDLDKCPNNINNNKNICNTYKKRRMCTYSNNRNSLEYWYGKDMLIPPRRRKIRLRNITGSYFYKKQDGKNKFKDDLLSAAASEAKFLFKNYEDKNEALQAIKYTFADIGDIIKGKDMMDDMVFKDIRRKLEKVLETTGKDPETPEKWWEQNRKDVWKAMLCGYKMAGGEIKPNDCNIPTEENTHQFLRWLKEWGTQYCKEKQQLKSNMQMPCKSHFDKYGIIEKKNDINPNCLPSLDKYEVWSNNRLPEWDGLSKKFTKDKEKDKYNNVQENSAASYLKQNCSECKCSFKDIEQTHDKSKNGGYDIYVDILDKAQIPGFVEDIAYRYKGINPKCPEDNECDQYRNIRCKLLPHDDNRDWESTFVKNNNAINKGVLLPPRRIHLCLRIDAEQIDHLRSEIENIKNFICSSAFSEAKRLKKVYKDDNDKLLQAIKYSFSDIGSIVKGEDMKEGTASDNIAKIFGGKKFSETNRKKWWNENKYHVWESMLCGYKQAGGDTKTNENCRFPDIERVPQFLRWFQEWAEIFCVKRNELYENMVNACQKAECDKSTGNVQGSDCIEACEKYKYYVLKKKKEYYIQKDKYDNQFKKVLNNKDAEEFLNVHCLSQYFSEEKKQNWDNPYESFNEATYKDKCDCQKTEKPIITPAKSPKKPEVPPPYQPLPPPLPADEPFNRDILEKTIPFGIALALGSIAFLFLKKKMKKKKKRKKEYKKKIYYNNKKRDFNNNKN</sequence>
<dbReference type="InterPro" id="IPR042202">
    <property type="entry name" value="Duffy-ag-bd_sf"/>
</dbReference>
<reference evidence="7 8" key="1">
    <citation type="submission" date="2013-02" db="EMBL/GenBank/DDBJ databases">
        <title>The Genome Annotation of Plasmodium falciparum MaliPS096_E11.</title>
        <authorList>
            <consortium name="The Broad Institute Genome Sequencing Platform"/>
            <consortium name="The Broad Institute Genome Sequencing Center for Infectious Disease"/>
            <person name="Neafsey D."/>
            <person name="Hoffman S."/>
            <person name="Volkman S."/>
            <person name="Rosenthal P."/>
            <person name="Walker B."/>
            <person name="Young S.K."/>
            <person name="Zeng Q."/>
            <person name="Gargeya S."/>
            <person name="Fitzgerald M."/>
            <person name="Haas B."/>
            <person name="Abouelleil A."/>
            <person name="Allen A.W."/>
            <person name="Alvarado L."/>
            <person name="Arachchi H.M."/>
            <person name="Berlin A.M."/>
            <person name="Chapman S.B."/>
            <person name="Gainer-Dewar J."/>
            <person name="Goldberg J."/>
            <person name="Griggs A."/>
            <person name="Gujja S."/>
            <person name="Hansen M."/>
            <person name="Howarth C."/>
            <person name="Imamovic A."/>
            <person name="Ireland A."/>
            <person name="Larimer J."/>
            <person name="McCowan C."/>
            <person name="Murphy C."/>
            <person name="Pearson M."/>
            <person name="Poon T.W."/>
            <person name="Priest M."/>
            <person name="Roberts A."/>
            <person name="Saif S."/>
            <person name="Shea T."/>
            <person name="Sisk P."/>
            <person name="Sykes S."/>
            <person name="Wortman J."/>
            <person name="Nusbaum C."/>
            <person name="Birren B."/>
        </authorList>
    </citation>
    <scope>NUCLEOTIDE SEQUENCE [LARGE SCALE GENOMIC DNA]</scope>
    <source>
        <strain evidence="7 8">MaliPS096_E11</strain>
    </source>
</reference>
<dbReference type="Gene3D" id="1.20.1310.20">
    <property type="entry name" value="Duffy-antigen binding domain"/>
    <property type="match status" value="4"/>
</dbReference>
<dbReference type="Pfam" id="PF05424">
    <property type="entry name" value="Duffy_binding"/>
    <property type="match status" value="4"/>
</dbReference>
<dbReference type="Pfam" id="PF15447">
    <property type="entry name" value="NTS"/>
    <property type="match status" value="1"/>
</dbReference>
<gene>
    <name evidence="7" type="ORF">PFMALIP_06262</name>
</gene>
<feature type="domain" description="Duffy-antigen binding" evidence="4">
    <location>
        <begin position="838"/>
        <end position="1004"/>
    </location>
</feature>
<evidence type="ECO:0000259" key="6">
    <source>
        <dbReference type="Pfam" id="PF22672"/>
    </source>
</evidence>
<accession>A0A024WFN9</accession>
<evidence type="ECO:0008006" key="9">
    <source>
        <dbReference type="Google" id="ProtNLM"/>
    </source>
</evidence>
<feature type="region of interest" description="Disordered" evidence="1">
    <location>
        <begin position="1785"/>
        <end position="1812"/>
    </location>
</feature>
<dbReference type="InterPro" id="IPR054595">
    <property type="entry name" value="DBL_C"/>
</dbReference>
<dbReference type="InterPro" id="IPR029210">
    <property type="entry name" value="PfEMP1_NTS"/>
</dbReference>
<evidence type="ECO:0000259" key="3">
    <source>
        <dbReference type="Pfam" id="PF03011"/>
    </source>
</evidence>
<evidence type="ECO:0000313" key="7">
    <source>
        <dbReference type="EMBL" id="ETW45678.1"/>
    </source>
</evidence>
<dbReference type="Pfam" id="PF22672">
    <property type="entry name" value="DBL_C"/>
    <property type="match status" value="1"/>
</dbReference>
<dbReference type="GO" id="GO:0046789">
    <property type="term" value="F:host cell surface receptor binding"/>
    <property type="evidence" value="ECO:0007669"/>
    <property type="project" value="InterPro"/>
</dbReference>
<dbReference type="Proteomes" id="UP000030699">
    <property type="component" value="Unassembled WGS sequence"/>
</dbReference>
<feature type="domain" description="Duffy-antigen binding" evidence="4">
    <location>
        <begin position="1516"/>
        <end position="1659"/>
    </location>
</feature>
<dbReference type="SUPFAM" id="SSF140924">
    <property type="entry name" value="Duffy binding domain-like"/>
    <property type="match status" value="5"/>
</dbReference>
<keyword evidence="2" id="KW-0812">Transmembrane</keyword>
<dbReference type="FunFam" id="1.20.1310.20:FF:000001">
    <property type="entry name" value="Erythrocyte membrane protein 1, PfEMP1"/>
    <property type="match status" value="1"/>
</dbReference>
<dbReference type="GO" id="GO:0016020">
    <property type="term" value="C:membrane"/>
    <property type="evidence" value="ECO:0007669"/>
    <property type="project" value="InterPro"/>
</dbReference>
<name>A0A024WFN9_PLAFA</name>
<dbReference type="OrthoDB" id="379071at2759"/>
<keyword evidence="2" id="KW-0472">Membrane</keyword>
<evidence type="ECO:0000259" key="4">
    <source>
        <dbReference type="Pfam" id="PF05424"/>
    </source>
</evidence>
<proteinExistence type="predicted"/>
<dbReference type="Pfam" id="PF03011">
    <property type="entry name" value="PFEMP"/>
    <property type="match status" value="1"/>
</dbReference>
<reference evidence="7 8" key="2">
    <citation type="submission" date="2013-02" db="EMBL/GenBank/DDBJ databases">
        <title>The Genome Sequence of Plasmodium falciparum MaliPS096_E11.</title>
        <authorList>
            <consortium name="The Broad Institute Genome Sequencing Platform"/>
            <consortium name="The Broad Institute Genome Sequencing Center for Infectious Disease"/>
            <person name="Neafsey D."/>
            <person name="Cheeseman I."/>
            <person name="Volkman S."/>
            <person name="Adams J."/>
            <person name="Walker B."/>
            <person name="Young S.K."/>
            <person name="Zeng Q."/>
            <person name="Gargeya S."/>
            <person name="Fitzgerald M."/>
            <person name="Haas B."/>
            <person name="Abouelleil A."/>
            <person name="Alvarado L."/>
            <person name="Arachchi H.M."/>
            <person name="Berlin A.M."/>
            <person name="Chapman S.B."/>
            <person name="Dewar J."/>
            <person name="Goldberg J."/>
            <person name="Griggs A."/>
            <person name="Gujja S."/>
            <person name="Hansen M."/>
            <person name="Howarth C."/>
            <person name="Imamovic A."/>
            <person name="Larimer J."/>
            <person name="McCowan C."/>
            <person name="Murphy C."/>
            <person name="Neiman D."/>
            <person name="Pearson M."/>
            <person name="Priest M."/>
            <person name="Roberts A."/>
            <person name="Saif S."/>
            <person name="Shea T."/>
            <person name="Sisk P."/>
            <person name="Sykes S."/>
            <person name="Wortman J."/>
            <person name="Nusbaum C."/>
            <person name="Birren B."/>
        </authorList>
    </citation>
    <scope>NUCLEOTIDE SEQUENCE [LARGE SCALE GENOMIC DNA]</scope>
    <source>
        <strain evidence="7 8">MaliPS096_E11</strain>
    </source>
</reference>
<evidence type="ECO:0000259" key="5">
    <source>
        <dbReference type="Pfam" id="PF15447"/>
    </source>
</evidence>
<evidence type="ECO:0000313" key="8">
    <source>
        <dbReference type="Proteomes" id="UP000030699"/>
    </source>
</evidence>
<feature type="compositionally biased region" description="Acidic residues" evidence="1">
    <location>
        <begin position="769"/>
        <end position="782"/>
    </location>
</feature>
<organism evidence="7 8">
    <name type="scientific">Plasmodium falciparum MaliPS096_E11</name>
    <dbReference type="NCBI Taxonomy" id="1036727"/>
    <lineage>
        <taxon>Eukaryota</taxon>
        <taxon>Sar</taxon>
        <taxon>Alveolata</taxon>
        <taxon>Apicomplexa</taxon>
        <taxon>Aconoidasida</taxon>
        <taxon>Haemosporida</taxon>
        <taxon>Plasmodiidae</taxon>
        <taxon>Plasmodium</taxon>
        <taxon>Plasmodium (Laverania)</taxon>
    </lineage>
</organism>
<protein>
    <recommendedName>
        <fullName evidence="9">Erythrocyte membrane protein 1</fullName>
    </recommendedName>
</protein>
<feature type="transmembrane region" description="Helical" evidence="2">
    <location>
        <begin position="1821"/>
        <end position="1838"/>
    </location>
</feature>